<gene>
    <name evidence="1" type="ORF">GCM10025883_07700</name>
</gene>
<dbReference type="InterPro" id="IPR001451">
    <property type="entry name" value="Hexapep"/>
</dbReference>
<organism evidence="1 2">
    <name type="scientific">Mobilicoccus caccae</name>
    <dbReference type="NCBI Taxonomy" id="1859295"/>
    <lineage>
        <taxon>Bacteria</taxon>
        <taxon>Bacillati</taxon>
        <taxon>Actinomycetota</taxon>
        <taxon>Actinomycetes</taxon>
        <taxon>Micrococcales</taxon>
        <taxon>Dermatophilaceae</taxon>
        <taxon>Mobilicoccus</taxon>
    </lineage>
</organism>
<dbReference type="InterPro" id="IPR011004">
    <property type="entry name" value="Trimer_LpxA-like_sf"/>
</dbReference>
<dbReference type="Gene3D" id="2.160.10.10">
    <property type="entry name" value="Hexapeptide repeat proteins"/>
    <property type="match status" value="1"/>
</dbReference>
<dbReference type="PANTHER" id="PTHR23416">
    <property type="entry name" value="SIALIC ACID SYNTHASE-RELATED"/>
    <property type="match status" value="1"/>
</dbReference>
<dbReference type="Pfam" id="PF00132">
    <property type="entry name" value="Hexapep"/>
    <property type="match status" value="1"/>
</dbReference>
<proteinExistence type="predicted"/>
<sequence length="180" mass="18450">MPLKDFARSLRDGILPRERLRRANPGAFVAGTVTFAGDASRARLAADVSVLGPTALFVTDGGGLNGALLEVGERTYIGEFNNIRCAGAPIRIGRHCLVSQHITIVGSNHGTAPGTPIVDQPWTGDGVVIGDDVWIGAGAVILPGARIGDGCVIAANSTVKGEIPAGSIVAGSPATVLRHR</sequence>
<protein>
    <recommendedName>
        <fullName evidence="3">Acyltransferase</fullName>
    </recommendedName>
</protein>
<dbReference type="InterPro" id="IPR051159">
    <property type="entry name" value="Hexapeptide_acetyltransf"/>
</dbReference>
<evidence type="ECO:0008006" key="3">
    <source>
        <dbReference type="Google" id="ProtNLM"/>
    </source>
</evidence>
<dbReference type="CDD" id="cd04647">
    <property type="entry name" value="LbH_MAT_like"/>
    <property type="match status" value="1"/>
</dbReference>
<name>A0ABQ6ILD7_9MICO</name>
<reference evidence="2" key="1">
    <citation type="journal article" date="2019" name="Int. J. Syst. Evol. Microbiol.">
        <title>The Global Catalogue of Microorganisms (GCM) 10K type strain sequencing project: providing services to taxonomists for standard genome sequencing and annotation.</title>
        <authorList>
            <consortium name="The Broad Institute Genomics Platform"/>
            <consortium name="The Broad Institute Genome Sequencing Center for Infectious Disease"/>
            <person name="Wu L."/>
            <person name="Ma J."/>
        </authorList>
    </citation>
    <scope>NUCLEOTIDE SEQUENCE [LARGE SCALE GENOMIC DNA]</scope>
    <source>
        <strain evidence="2">NBRC 113072</strain>
    </source>
</reference>
<evidence type="ECO:0000313" key="2">
    <source>
        <dbReference type="Proteomes" id="UP001157126"/>
    </source>
</evidence>
<evidence type="ECO:0000313" key="1">
    <source>
        <dbReference type="EMBL" id="GMA38725.1"/>
    </source>
</evidence>
<dbReference type="EMBL" id="BSUO01000001">
    <property type="protein sequence ID" value="GMA38725.1"/>
    <property type="molecule type" value="Genomic_DNA"/>
</dbReference>
<dbReference type="SUPFAM" id="SSF51161">
    <property type="entry name" value="Trimeric LpxA-like enzymes"/>
    <property type="match status" value="1"/>
</dbReference>
<comment type="caution">
    <text evidence="1">The sequence shown here is derived from an EMBL/GenBank/DDBJ whole genome shotgun (WGS) entry which is preliminary data.</text>
</comment>
<keyword evidence="2" id="KW-1185">Reference proteome</keyword>
<dbReference type="Proteomes" id="UP001157126">
    <property type="component" value="Unassembled WGS sequence"/>
</dbReference>
<accession>A0ABQ6ILD7</accession>
<dbReference type="RefSeq" id="WP_284302776.1">
    <property type="nucleotide sequence ID" value="NZ_BSUO01000001.1"/>
</dbReference>